<dbReference type="GO" id="GO:0003735">
    <property type="term" value="F:structural constituent of ribosome"/>
    <property type="evidence" value="ECO:0007669"/>
    <property type="project" value="InterPro"/>
</dbReference>
<comment type="similarity">
    <text evidence="1">Belongs to the universal ribosomal protein uS17 family.</text>
</comment>
<gene>
    <name evidence="4" type="ORF">ALC57_18858</name>
</gene>
<dbReference type="InterPro" id="IPR039193">
    <property type="entry name" value="Ribosomal_uS17m_metazoa"/>
</dbReference>
<dbReference type="GO" id="GO:0005763">
    <property type="term" value="C:mitochondrial small ribosomal subunit"/>
    <property type="evidence" value="ECO:0007669"/>
    <property type="project" value="InterPro"/>
</dbReference>
<dbReference type="Pfam" id="PF00366">
    <property type="entry name" value="Ribosomal_S17"/>
    <property type="match status" value="1"/>
</dbReference>
<dbReference type="GO" id="GO:0032543">
    <property type="term" value="P:mitochondrial translation"/>
    <property type="evidence" value="ECO:0007669"/>
    <property type="project" value="TreeGrafter"/>
</dbReference>
<dbReference type="SUPFAM" id="SSF50249">
    <property type="entry name" value="Nucleic acid-binding proteins"/>
    <property type="match status" value="1"/>
</dbReference>
<dbReference type="PANTHER" id="PTHR24088:SF0">
    <property type="entry name" value="SMALL RIBOSOMAL SUBUNIT PROTEIN US17M"/>
    <property type="match status" value="1"/>
</dbReference>
<name>A0A195D7Q9_9HYME</name>
<evidence type="ECO:0000313" key="5">
    <source>
        <dbReference type="Proteomes" id="UP000078492"/>
    </source>
</evidence>
<dbReference type="PANTHER" id="PTHR24088">
    <property type="entry name" value="28S RIBOSOMAL PROTEIN S17, MITOCHONDRIAL"/>
    <property type="match status" value="1"/>
</dbReference>
<protein>
    <submittedName>
        <fullName evidence="4">28S ribosomal protein S17, mitochondrial</fullName>
    </submittedName>
</protein>
<dbReference type="InterPro" id="IPR012340">
    <property type="entry name" value="NA-bd_OB-fold"/>
</dbReference>
<evidence type="ECO:0000256" key="3">
    <source>
        <dbReference type="ARBA" id="ARBA00023274"/>
    </source>
</evidence>
<keyword evidence="5" id="KW-1185">Reference proteome</keyword>
<proteinExistence type="inferred from homology"/>
<dbReference type="AlphaFoldDB" id="A0A195D7Q9"/>
<dbReference type="STRING" id="471704.A0A195D7Q9"/>
<dbReference type="Gene3D" id="2.40.50.140">
    <property type="entry name" value="Nucleic acid-binding proteins"/>
    <property type="match status" value="1"/>
</dbReference>
<dbReference type="EMBL" id="KQ981153">
    <property type="protein sequence ID" value="KYN08892.1"/>
    <property type="molecule type" value="Genomic_DNA"/>
</dbReference>
<dbReference type="OrthoDB" id="274752at2759"/>
<accession>A0A195D7Q9</accession>
<organism evidence="4 5">
    <name type="scientific">Trachymyrmex cornetzi</name>
    <dbReference type="NCBI Taxonomy" id="471704"/>
    <lineage>
        <taxon>Eukaryota</taxon>
        <taxon>Metazoa</taxon>
        <taxon>Ecdysozoa</taxon>
        <taxon>Arthropoda</taxon>
        <taxon>Hexapoda</taxon>
        <taxon>Insecta</taxon>
        <taxon>Pterygota</taxon>
        <taxon>Neoptera</taxon>
        <taxon>Endopterygota</taxon>
        <taxon>Hymenoptera</taxon>
        <taxon>Apocrita</taxon>
        <taxon>Aculeata</taxon>
        <taxon>Formicoidea</taxon>
        <taxon>Formicidae</taxon>
        <taxon>Myrmicinae</taxon>
        <taxon>Trachymyrmex</taxon>
    </lineage>
</organism>
<dbReference type="Proteomes" id="UP000078492">
    <property type="component" value="Unassembled WGS sequence"/>
</dbReference>
<sequence>MAAKAASKVGNTALRYFLGTCVPSSKQNAAKVRVPQLQFDDYVHMYFKENEFVYAHDPKKLCKTGDVILIKTLRQKLTRLITHEVVEVIYPLGDVVDPVTGKEIIGYRYREDVEEVSKLYGKTDSTFDYSKAPRRGRLEGTRDFTHKKMYLKYYDNPDDPQPDSVPIVT</sequence>
<dbReference type="KEGG" id="tcz:108770116"/>
<reference evidence="4 5" key="1">
    <citation type="submission" date="2015-09" db="EMBL/GenBank/DDBJ databases">
        <title>Trachymyrmex cornetzi WGS genome.</title>
        <authorList>
            <person name="Nygaard S."/>
            <person name="Hu H."/>
            <person name="Boomsma J."/>
            <person name="Zhang G."/>
        </authorList>
    </citation>
    <scope>NUCLEOTIDE SEQUENCE [LARGE SCALE GENOMIC DNA]</scope>
    <source>
        <strain evidence="4">Tcor2-1</strain>
        <tissue evidence="4">Whole body</tissue>
    </source>
</reference>
<evidence type="ECO:0000313" key="4">
    <source>
        <dbReference type="EMBL" id="KYN08892.1"/>
    </source>
</evidence>
<dbReference type="InterPro" id="IPR000266">
    <property type="entry name" value="Ribosomal_uS17"/>
</dbReference>
<keyword evidence="3" id="KW-0687">Ribonucleoprotein</keyword>
<evidence type="ECO:0000256" key="1">
    <source>
        <dbReference type="ARBA" id="ARBA00010254"/>
    </source>
</evidence>
<evidence type="ECO:0000256" key="2">
    <source>
        <dbReference type="ARBA" id="ARBA00022980"/>
    </source>
</evidence>
<keyword evidence="2 4" id="KW-0689">Ribosomal protein</keyword>